<reference evidence="2" key="1">
    <citation type="submission" date="2021-11" db="EMBL/GenBank/DDBJ databases">
        <title>Genome sequence.</title>
        <authorList>
            <person name="Sun Q."/>
        </authorList>
    </citation>
    <scope>NUCLEOTIDE SEQUENCE</scope>
    <source>
        <strain evidence="2">JC740</strain>
    </source>
</reference>
<comment type="caution">
    <text evidence="2">The sequence shown here is derived from an EMBL/GenBank/DDBJ whole genome shotgun (WGS) entry which is preliminary data.</text>
</comment>
<dbReference type="EMBL" id="JAJKFW010000062">
    <property type="protein sequence ID" value="MCC9644988.1"/>
    <property type="molecule type" value="Genomic_DNA"/>
</dbReference>
<gene>
    <name evidence="2" type="ORF">LOC71_22150</name>
</gene>
<feature type="region of interest" description="Disordered" evidence="1">
    <location>
        <begin position="211"/>
        <end position="241"/>
    </location>
</feature>
<dbReference type="RefSeq" id="WP_230276645.1">
    <property type="nucleotide sequence ID" value="NZ_JAJKFW010000062.1"/>
</dbReference>
<proteinExistence type="predicted"/>
<keyword evidence="3" id="KW-1185">Reference proteome</keyword>
<evidence type="ECO:0000313" key="3">
    <source>
        <dbReference type="Proteomes" id="UP001430306"/>
    </source>
</evidence>
<feature type="region of interest" description="Disordered" evidence="1">
    <location>
        <begin position="490"/>
        <end position="536"/>
    </location>
</feature>
<name>A0ABS8NN43_9BACT</name>
<feature type="compositionally biased region" description="Acidic residues" evidence="1">
    <location>
        <begin position="223"/>
        <end position="236"/>
    </location>
</feature>
<organism evidence="2 3">
    <name type="scientific">Rhodopirellula halodulae</name>
    <dbReference type="NCBI Taxonomy" id="2894198"/>
    <lineage>
        <taxon>Bacteria</taxon>
        <taxon>Pseudomonadati</taxon>
        <taxon>Planctomycetota</taxon>
        <taxon>Planctomycetia</taxon>
        <taxon>Pirellulales</taxon>
        <taxon>Pirellulaceae</taxon>
        <taxon>Rhodopirellula</taxon>
    </lineage>
</organism>
<evidence type="ECO:0000256" key="1">
    <source>
        <dbReference type="SAM" id="MobiDB-lite"/>
    </source>
</evidence>
<dbReference type="Proteomes" id="UP001430306">
    <property type="component" value="Unassembled WGS sequence"/>
</dbReference>
<protein>
    <submittedName>
        <fullName evidence="2">Uncharacterized protein</fullName>
    </submittedName>
</protein>
<evidence type="ECO:0000313" key="2">
    <source>
        <dbReference type="EMBL" id="MCC9644988.1"/>
    </source>
</evidence>
<sequence length="735" mass="82789">MTTLVYNNVVLKDCETLRFEQDLQYDESKTDLLFSRFKIRVASTLVGVRYPNDGGFGIQTPIGSTVTQRLHDIQSRLSQPRKDFWFLTESNPVTENGSAYSIDQPLIIATGEPYSYEFEESSFGGRSRVDAERTVRELQPNPLDFSHVSDYSTQRYGPFNTPFPADQVVDLNNGPKPLDINCIAILGGRSIRVEFEIEVCRHFCDPSRVGDPYPPTEPWIEPRDDDEDTDDENEAEDGFRIPPSKNILSNRWSLTESKDAAWVTTKTLQGTLRVATKETLPQYQRYLVIPPCLDGYQRIEQTFADDISGLVLKYRITDRERHAAPPAPAIDWNGSYTESSTKMGVNQIAHLDVTLTGPPSVDKQDLIGAAGRVLNSRMRGLQKDPADQDPDYSVKLLDSAVIESLDQPTITLRVTVQYVGQDPTYFNLRLKQIGKPLNTDGDEDPLSIDGYYPERWPSPLPYDSETPAGLFSCYLQDPCSVWHSPAMRIEGEELPNPGGEYDDRVLTDESGSPTYPTPTEEDDVPRPGSVSRSQNKLDRDIRYVSSDQLFPDQDQKIISPEQFQGAPYTHWRLRSEYVTTTGRAVLPLAAVRDQQYAEQPFSEPTVSIVKLHESVCKRLFWIEATRVGKPPQFPQPKDTMIGPNGETETLLDWKLGLANPVIGPDGVSREYTVAAEYCYALDRPLANTESFRIPISPIDFTPDDPRTIDGADLFRDDLVEWRFNVTPSPPPTPEP</sequence>
<accession>A0ABS8NN43</accession>